<name>A0ACC3MQ25_9PEZI</name>
<evidence type="ECO:0000313" key="1">
    <source>
        <dbReference type="EMBL" id="KAK3700206.1"/>
    </source>
</evidence>
<sequence length="359" mass="41796">MCPTETIPPVDRLARIVETLEAREQISDEPQDIHEIDHGTFDPPLPIIEMINLGINQMDVDGLEERLLNQGRVPMDYELPGDYENVFLIPGFSRRSDRRVVELAGRFLFPAREHQDLILEWAEMCYEDPEPMHDLYVPGDMTIFAEIMLRNMPKRLTLDTWIGSVIMEPAAEVMAGEDGHRLQFRDWQACYGDGETIIEKLADGSCRDVIPFLGEAKPGRLIWRRPEGFRVAYTMEEVLFYEKTRVELRRMELTLVSLARRIARHVTDVVVFQYALPEAERQGRTVLDRHQTERAVKEILGEEWFDLPFDLDNSLRNWSIDDVMKPDNEMEGWDVFLDTDEQGDEDEDEGEERAVYLHI</sequence>
<organism evidence="1 2">
    <name type="scientific">Vermiconidia calcicola</name>
    <dbReference type="NCBI Taxonomy" id="1690605"/>
    <lineage>
        <taxon>Eukaryota</taxon>
        <taxon>Fungi</taxon>
        <taxon>Dikarya</taxon>
        <taxon>Ascomycota</taxon>
        <taxon>Pezizomycotina</taxon>
        <taxon>Dothideomycetes</taxon>
        <taxon>Dothideomycetidae</taxon>
        <taxon>Mycosphaerellales</taxon>
        <taxon>Extremaceae</taxon>
        <taxon>Vermiconidia</taxon>
    </lineage>
</organism>
<proteinExistence type="predicted"/>
<reference evidence="1" key="1">
    <citation type="submission" date="2023-07" db="EMBL/GenBank/DDBJ databases">
        <title>Black Yeasts Isolated from many extreme environments.</title>
        <authorList>
            <person name="Coleine C."/>
            <person name="Stajich J.E."/>
            <person name="Selbmann L."/>
        </authorList>
    </citation>
    <scope>NUCLEOTIDE SEQUENCE</scope>
    <source>
        <strain evidence="1">CCFEE 5714</strain>
    </source>
</reference>
<protein>
    <submittedName>
        <fullName evidence="1">Uncharacterized protein</fullName>
    </submittedName>
</protein>
<dbReference type="Proteomes" id="UP001281147">
    <property type="component" value="Unassembled WGS sequence"/>
</dbReference>
<dbReference type="EMBL" id="JAUTXU010000188">
    <property type="protein sequence ID" value="KAK3700206.1"/>
    <property type="molecule type" value="Genomic_DNA"/>
</dbReference>
<keyword evidence="2" id="KW-1185">Reference proteome</keyword>
<accession>A0ACC3MQ25</accession>
<evidence type="ECO:0000313" key="2">
    <source>
        <dbReference type="Proteomes" id="UP001281147"/>
    </source>
</evidence>
<comment type="caution">
    <text evidence="1">The sequence shown here is derived from an EMBL/GenBank/DDBJ whole genome shotgun (WGS) entry which is preliminary data.</text>
</comment>
<gene>
    <name evidence="1" type="ORF">LTR37_016085</name>
</gene>